<reference evidence="1 2" key="1">
    <citation type="submission" date="2019-12" db="EMBL/GenBank/DDBJ databases">
        <title>Hymenobacter sp. HMF4947 Genome sequencing and assembly.</title>
        <authorList>
            <person name="Kang H."/>
            <person name="Cha I."/>
            <person name="Kim H."/>
            <person name="Joh K."/>
        </authorList>
    </citation>
    <scope>NUCLEOTIDE SEQUENCE [LARGE SCALE GENOMIC DNA]</scope>
    <source>
        <strain evidence="1 2">HMF4947</strain>
    </source>
</reference>
<dbReference type="RefSeq" id="WP_157562416.1">
    <property type="nucleotide sequence ID" value="NZ_WQKZ01000001.1"/>
</dbReference>
<gene>
    <name evidence="1" type="ORF">GO988_05095</name>
</gene>
<dbReference type="PROSITE" id="PS51257">
    <property type="entry name" value="PROKAR_LIPOPROTEIN"/>
    <property type="match status" value="1"/>
</dbReference>
<keyword evidence="2" id="KW-1185">Reference proteome</keyword>
<proteinExistence type="predicted"/>
<protein>
    <submittedName>
        <fullName evidence="1">Uncharacterized protein</fullName>
    </submittedName>
</protein>
<accession>A0A7K1TBB4</accession>
<name>A0A7K1TBB4_9BACT</name>
<organism evidence="1 2">
    <name type="scientific">Hymenobacter ginkgonis</name>
    <dbReference type="NCBI Taxonomy" id="2682976"/>
    <lineage>
        <taxon>Bacteria</taxon>
        <taxon>Pseudomonadati</taxon>
        <taxon>Bacteroidota</taxon>
        <taxon>Cytophagia</taxon>
        <taxon>Cytophagales</taxon>
        <taxon>Hymenobacteraceae</taxon>
        <taxon>Hymenobacter</taxon>
    </lineage>
</organism>
<comment type="caution">
    <text evidence="1">The sequence shown here is derived from an EMBL/GenBank/DDBJ whole genome shotgun (WGS) entry which is preliminary data.</text>
</comment>
<evidence type="ECO:0000313" key="1">
    <source>
        <dbReference type="EMBL" id="MVN75696.1"/>
    </source>
</evidence>
<dbReference type="EMBL" id="WQKZ01000001">
    <property type="protein sequence ID" value="MVN75696.1"/>
    <property type="molecule type" value="Genomic_DNA"/>
</dbReference>
<dbReference type="Proteomes" id="UP000441336">
    <property type="component" value="Unassembled WGS sequence"/>
</dbReference>
<sequence>MKMGVLTSAGRARHLLALLLVLLAGLTLGSCRTCPIDSCHIRKAHYHNGAKYRARPIWKMQYPAIGEKYKVKREGDGKRHEKDQSKSLK</sequence>
<dbReference type="AlphaFoldDB" id="A0A7K1TBB4"/>
<evidence type="ECO:0000313" key="2">
    <source>
        <dbReference type="Proteomes" id="UP000441336"/>
    </source>
</evidence>